<dbReference type="RefSeq" id="WP_207690547.1">
    <property type="nucleotide sequence ID" value="NZ_CP061799.1"/>
</dbReference>
<dbReference type="KEGG" id="dli:dnl_09500"/>
<name>A0A975GEZ9_9BACT</name>
<feature type="compositionally biased region" description="Polar residues" evidence="1">
    <location>
        <begin position="144"/>
        <end position="162"/>
    </location>
</feature>
<sequence>MRKIIDKNRTDKNDKDQEYESVRHRIKRFREKHSAQSGWRIVTGADHSTGSGSFIFTAKIINPDNAVIASGTVVQTGSSSLNYESFAVGRALYYAGFGKGEIMTSDELEVQKLLMTPGELFREKRKHVKELKTIMKIKSEIMNEENQTKSSKPAGLNKNNPSQEINALSELHSPVFGVPSLNPADYNLPSNLGLRLQTEKGFVIVRECRNGVIYNNRRILKDNGFTFNGQTRTWSHPVIFAT</sequence>
<dbReference type="AlphaFoldDB" id="A0A975GEZ9"/>
<protein>
    <submittedName>
        <fullName evidence="2">Uncharacterized protein</fullName>
    </submittedName>
</protein>
<evidence type="ECO:0000313" key="2">
    <source>
        <dbReference type="EMBL" id="QTA78718.1"/>
    </source>
</evidence>
<gene>
    <name evidence="2" type="ORF">dnl_09500</name>
</gene>
<evidence type="ECO:0000313" key="3">
    <source>
        <dbReference type="Proteomes" id="UP000663720"/>
    </source>
</evidence>
<dbReference type="Proteomes" id="UP000663720">
    <property type="component" value="Chromosome"/>
</dbReference>
<evidence type="ECO:0000256" key="1">
    <source>
        <dbReference type="SAM" id="MobiDB-lite"/>
    </source>
</evidence>
<accession>A0A975GEZ9</accession>
<dbReference type="EMBL" id="CP061799">
    <property type="protein sequence ID" value="QTA78718.1"/>
    <property type="molecule type" value="Genomic_DNA"/>
</dbReference>
<keyword evidence="3" id="KW-1185">Reference proteome</keyword>
<reference evidence="2" key="1">
    <citation type="journal article" date="2021" name="Microb. Physiol.">
        <title>Proteogenomic Insights into the Physiology of Marine, Sulfate-Reducing, Filamentous Desulfonema limicola and Desulfonema magnum.</title>
        <authorList>
            <person name="Schnaars V."/>
            <person name="Wohlbrand L."/>
            <person name="Scheve S."/>
            <person name="Hinrichs C."/>
            <person name="Reinhardt R."/>
            <person name="Rabus R."/>
        </authorList>
    </citation>
    <scope>NUCLEOTIDE SEQUENCE</scope>
    <source>
        <strain evidence="2">5ac10</strain>
    </source>
</reference>
<proteinExistence type="predicted"/>
<organism evidence="2 3">
    <name type="scientific">Desulfonema limicola</name>
    <dbReference type="NCBI Taxonomy" id="45656"/>
    <lineage>
        <taxon>Bacteria</taxon>
        <taxon>Pseudomonadati</taxon>
        <taxon>Thermodesulfobacteriota</taxon>
        <taxon>Desulfobacteria</taxon>
        <taxon>Desulfobacterales</taxon>
        <taxon>Desulfococcaceae</taxon>
        <taxon>Desulfonema</taxon>
    </lineage>
</organism>
<feature type="region of interest" description="Disordered" evidence="1">
    <location>
        <begin position="143"/>
        <end position="162"/>
    </location>
</feature>